<dbReference type="InterPro" id="IPR036691">
    <property type="entry name" value="Endo/exonu/phosph_ase_sf"/>
</dbReference>
<evidence type="ECO:0000313" key="2">
    <source>
        <dbReference type="Proteomes" id="UP000275846"/>
    </source>
</evidence>
<dbReference type="EMBL" id="UYSU01040872">
    <property type="protein sequence ID" value="VDM02641.1"/>
    <property type="molecule type" value="Genomic_DNA"/>
</dbReference>
<dbReference type="PANTHER" id="PTHR23227">
    <property type="entry name" value="BUCENTAUR RELATED"/>
    <property type="match status" value="1"/>
</dbReference>
<evidence type="ECO:0008006" key="3">
    <source>
        <dbReference type="Google" id="ProtNLM"/>
    </source>
</evidence>
<dbReference type="AlphaFoldDB" id="A0A3P7CZ52"/>
<dbReference type="SUPFAM" id="SSF56219">
    <property type="entry name" value="DNase I-like"/>
    <property type="match status" value="1"/>
</dbReference>
<dbReference type="Gene3D" id="3.60.10.10">
    <property type="entry name" value="Endonuclease/exonuclease/phosphatase"/>
    <property type="match status" value="1"/>
</dbReference>
<proteinExistence type="predicted"/>
<dbReference type="OrthoDB" id="10030815at2759"/>
<reference evidence="1 2" key="1">
    <citation type="submission" date="2018-11" db="EMBL/GenBank/DDBJ databases">
        <authorList>
            <consortium name="Pathogen Informatics"/>
        </authorList>
    </citation>
    <scope>NUCLEOTIDE SEQUENCE [LARGE SCALE GENOMIC DNA]</scope>
    <source>
        <strain evidence="1 2">NST_G2</strain>
    </source>
</reference>
<name>A0A3P7CZ52_SCHSO</name>
<keyword evidence="2" id="KW-1185">Reference proteome</keyword>
<protein>
    <recommendedName>
        <fullName evidence="3">Endo/exonuclease/phosphatase domain-containing protein</fullName>
    </recommendedName>
</protein>
<organism evidence="1 2">
    <name type="scientific">Schistocephalus solidus</name>
    <name type="common">Tapeworm</name>
    <dbReference type="NCBI Taxonomy" id="70667"/>
    <lineage>
        <taxon>Eukaryota</taxon>
        <taxon>Metazoa</taxon>
        <taxon>Spiralia</taxon>
        <taxon>Lophotrochozoa</taxon>
        <taxon>Platyhelminthes</taxon>
        <taxon>Cestoda</taxon>
        <taxon>Eucestoda</taxon>
        <taxon>Diphyllobothriidea</taxon>
        <taxon>Diphyllobothriidae</taxon>
        <taxon>Schistocephalus</taxon>
    </lineage>
</organism>
<sequence>MEVGAGFTFYWSSRSKTERRDAGVTFAIRNDIVGRLPCLSQDINDRLMSIRLPLRGDNFAIIISAYATPMMSSDAAKDKFYDDLDALLATVLKADKLIVLGDFNARVGTDHAAWQGVRDPHGLCRCNDNGLLLLRTCAEHCLLLSNPCFRLPTREKAKRMHTRSRRWHLLDYVLVRRRDRQDALVTKAIRDADGWADHNLVISKMRRCGIKEATIVNLYKQKGNRQICDNHRDSSLLNIAGKTFVRILLNRLNAHLERGLFPESQCGFRRHRGTIDIICAARQLKEK</sequence>
<dbReference type="Proteomes" id="UP000275846">
    <property type="component" value="Unassembled WGS sequence"/>
</dbReference>
<dbReference type="InterPro" id="IPR027124">
    <property type="entry name" value="Swc5/CFDP1/2"/>
</dbReference>
<dbReference type="PANTHER" id="PTHR23227:SF84">
    <property type="entry name" value="ENDONUCLEASE_EXONUCLEASE_PHOSPHATASE DOMAIN-CONTAINING PROTEIN"/>
    <property type="match status" value="1"/>
</dbReference>
<gene>
    <name evidence="1" type="ORF">SSLN_LOCUS16255</name>
</gene>
<evidence type="ECO:0000313" key="1">
    <source>
        <dbReference type="EMBL" id="VDM02641.1"/>
    </source>
</evidence>
<accession>A0A3P7CZ52</accession>